<evidence type="ECO:0000256" key="15">
    <source>
        <dbReference type="SAM" id="Phobius"/>
    </source>
</evidence>
<dbReference type="InterPro" id="IPR050398">
    <property type="entry name" value="HssS/ArlS-like"/>
</dbReference>
<dbReference type="Pfam" id="PF00512">
    <property type="entry name" value="HisKA"/>
    <property type="match status" value="1"/>
</dbReference>
<dbReference type="InterPro" id="IPR036097">
    <property type="entry name" value="HisK_dim/P_sf"/>
</dbReference>
<keyword evidence="9 17" id="KW-0418">Kinase</keyword>
<dbReference type="Gene3D" id="1.10.287.130">
    <property type="match status" value="1"/>
</dbReference>
<dbReference type="PANTHER" id="PTHR45528">
    <property type="entry name" value="SENSOR HISTIDINE KINASE CPXA"/>
    <property type="match status" value="1"/>
</dbReference>
<keyword evidence="14" id="KW-0175">Coiled coil</keyword>
<evidence type="ECO:0000256" key="1">
    <source>
        <dbReference type="ARBA" id="ARBA00000085"/>
    </source>
</evidence>
<comment type="caution">
    <text evidence="17">The sequence shown here is derived from an EMBL/GenBank/DDBJ whole genome shotgun (WGS) entry which is preliminary data.</text>
</comment>
<reference evidence="18" key="1">
    <citation type="journal article" date="2019" name="Int. J. Syst. Evol. Microbiol.">
        <title>The Global Catalogue of Microorganisms (GCM) 10K type strain sequencing project: providing services to taxonomists for standard genome sequencing and annotation.</title>
        <authorList>
            <consortium name="The Broad Institute Genomics Platform"/>
            <consortium name="The Broad Institute Genome Sequencing Center for Infectious Disease"/>
            <person name="Wu L."/>
            <person name="Ma J."/>
        </authorList>
    </citation>
    <scope>NUCLEOTIDE SEQUENCE [LARGE SCALE GENOMIC DNA]</scope>
    <source>
        <strain evidence="18">CCUG 49339</strain>
    </source>
</reference>
<evidence type="ECO:0000256" key="5">
    <source>
        <dbReference type="ARBA" id="ARBA00022553"/>
    </source>
</evidence>
<keyword evidence="12" id="KW-0902">Two-component regulatory system</keyword>
<evidence type="ECO:0000256" key="11">
    <source>
        <dbReference type="ARBA" id="ARBA00022989"/>
    </source>
</evidence>
<dbReference type="InterPro" id="IPR036890">
    <property type="entry name" value="HATPase_C_sf"/>
</dbReference>
<dbReference type="PANTHER" id="PTHR45528:SF1">
    <property type="entry name" value="SENSOR HISTIDINE KINASE CPXA"/>
    <property type="match status" value="1"/>
</dbReference>
<keyword evidence="13 15" id="KW-0472">Membrane</keyword>
<dbReference type="GO" id="GO:0016301">
    <property type="term" value="F:kinase activity"/>
    <property type="evidence" value="ECO:0007669"/>
    <property type="project" value="UniProtKB-KW"/>
</dbReference>
<keyword evidence="6" id="KW-0808">Transferase</keyword>
<dbReference type="RefSeq" id="WP_377929041.1">
    <property type="nucleotide sequence ID" value="NZ_JBHUEM010000024.1"/>
</dbReference>
<feature type="domain" description="Histidine kinase" evidence="16">
    <location>
        <begin position="524"/>
        <end position="738"/>
    </location>
</feature>
<dbReference type="EC" id="2.7.13.3" evidence="3"/>
<evidence type="ECO:0000256" key="10">
    <source>
        <dbReference type="ARBA" id="ARBA00022840"/>
    </source>
</evidence>
<dbReference type="InterPro" id="IPR003594">
    <property type="entry name" value="HATPase_dom"/>
</dbReference>
<feature type="transmembrane region" description="Helical" evidence="15">
    <location>
        <begin position="275"/>
        <end position="294"/>
    </location>
</feature>
<dbReference type="Proteomes" id="UP001597214">
    <property type="component" value="Unassembled WGS sequence"/>
</dbReference>
<accession>A0ABW4LRX3</accession>
<dbReference type="SUPFAM" id="SSF47384">
    <property type="entry name" value="Homodimeric domain of signal transducing histidine kinase"/>
    <property type="match status" value="1"/>
</dbReference>
<dbReference type="SUPFAM" id="SSF55874">
    <property type="entry name" value="ATPase domain of HSP90 chaperone/DNA topoisomerase II/histidine kinase"/>
    <property type="match status" value="1"/>
</dbReference>
<keyword evidence="11 15" id="KW-1133">Transmembrane helix</keyword>
<feature type="transmembrane region" description="Helical" evidence="15">
    <location>
        <begin position="414"/>
        <end position="433"/>
    </location>
</feature>
<keyword evidence="5" id="KW-0597">Phosphoprotein</keyword>
<evidence type="ECO:0000256" key="8">
    <source>
        <dbReference type="ARBA" id="ARBA00022741"/>
    </source>
</evidence>
<evidence type="ECO:0000313" key="17">
    <source>
        <dbReference type="EMBL" id="MFD1737821.1"/>
    </source>
</evidence>
<evidence type="ECO:0000259" key="16">
    <source>
        <dbReference type="PROSITE" id="PS50109"/>
    </source>
</evidence>
<dbReference type="SMART" id="SM00388">
    <property type="entry name" value="HisKA"/>
    <property type="match status" value="1"/>
</dbReference>
<dbReference type="PROSITE" id="PS50109">
    <property type="entry name" value="HIS_KIN"/>
    <property type="match status" value="1"/>
</dbReference>
<dbReference type="InterPro" id="IPR005467">
    <property type="entry name" value="His_kinase_dom"/>
</dbReference>
<comment type="subcellular location">
    <subcellularLocation>
        <location evidence="2">Cell membrane</location>
        <topology evidence="2">Multi-pass membrane protein</topology>
    </subcellularLocation>
</comment>
<evidence type="ECO:0000256" key="3">
    <source>
        <dbReference type="ARBA" id="ARBA00012438"/>
    </source>
</evidence>
<evidence type="ECO:0000256" key="2">
    <source>
        <dbReference type="ARBA" id="ARBA00004651"/>
    </source>
</evidence>
<feature type="coiled-coil region" evidence="14">
    <location>
        <begin position="147"/>
        <end position="174"/>
    </location>
</feature>
<comment type="catalytic activity">
    <reaction evidence="1">
        <text>ATP + protein L-histidine = ADP + protein N-phospho-L-histidine.</text>
        <dbReference type="EC" id="2.7.13.3"/>
    </reaction>
</comment>
<dbReference type="Gene3D" id="3.30.565.10">
    <property type="entry name" value="Histidine kinase-like ATPase, C-terminal domain"/>
    <property type="match status" value="1"/>
</dbReference>
<dbReference type="CDD" id="cd00082">
    <property type="entry name" value="HisKA"/>
    <property type="match status" value="1"/>
</dbReference>
<evidence type="ECO:0000256" key="14">
    <source>
        <dbReference type="SAM" id="Coils"/>
    </source>
</evidence>
<evidence type="ECO:0000256" key="4">
    <source>
        <dbReference type="ARBA" id="ARBA00022475"/>
    </source>
</evidence>
<dbReference type="EMBL" id="JBHUEM010000024">
    <property type="protein sequence ID" value="MFD1737821.1"/>
    <property type="molecule type" value="Genomic_DNA"/>
</dbReference>
<keyword evidence="10" id="KW-0067">ATP-binding</keyword>
<organism evidence="17 18">
    <name type="scientific">Bacillus salitolerans</name>
    <dbReference type="NCBI Taxonomy" id="1437434"/>
    <lineage>
        <taxon>Bacteria</taxon>
        <taxon>Bacillati</taxon>
        <taxon>Bacillota</taxon>
        <taxon>Bacilli</taxon>
        <taxon>Bacillales</taxon>
        <taxon>Bacillaceae</taxon>
        <taxon>Bacillus</taxon>
    </lineage>
</organism>
<dbReference type="Pfam" id="PF02518">
    <property type="entry name" value="HATPase_c"/>
    <property type="match status" value="1"/>
</dbReference>
<evidence type="ECO:0000313" key="18">
    <source>
        <dbReference type="Proteomes" id="UP001597214"/>
    </source>
</evidence>
<feature type="transmembrane region" description="Helical" evidence="15">
    <location>
        <begin position="439"/>
        <end position="457"/>
    </location>
</feature>
<evidence type="ECO:0000256" key="6">
    <source>
        <dbReference type="ARBA" id="ARBA00022679"/>
    </source>
</evidence>
<feature type="transmembrane region" description="Helical" evidence="15">
    <location>
        <begin position="356"/>
        <end position="376"/>
    </location>
</feature>
<protein>
    <recommendedName>
        <fullName evidence="3">histidine kinase</fullName>
        <ecNumber evidence="3">2.7.13.3</ecNumber>
    </recommendedName>
</protein>
<name>A0ABW4LRX3_9BACI</name>
<dbReference type="InterPro" id="IPR003661">
    <property type="entry name" value="HisK_dim/P_dom"/>
</dbReference>
<evidence type="ECO:0000256" key="12">
    <source>
        <dbReference type="ARBA" id="ARBA00023012"/>
    </source>
</evidence>
<evidence type="ECO:0000256" key="13">
    <source>
        <dbReference type="ARBA" id="ARBA00023136"/>
    </source>
</evidence>
<keyword evidence="8" id="KW-0547">Nucleotide-binding</keyword>
<keyword evidence="7 15" id="KW-0812">Transmembrane</keyword>
<keyword evidence="18" id="KW-1185">Reference proteome</keyword>
<proteinExistence type="predicted"/>
<evidence type="ECO:0000256" key="9">
    <source>
        <dbReference type="ARBA" id="ARBA00022777"/>
    </source>
</evidence>
<feature type="transmembrane region" description="Helical" evidence="15">
    <location>
        <begin position="315"/>
        <end position="336"/>
    </location>
</feature>
<sequence length="739" mass="85960">MDIKWKSRIGLLAWLLLFTYGVSGVLAAIFDDHHYFKKNYFHTYQFERHVDEFLNYVYAFEIAYQPKEDVVKELTVTNSEIEEYRYRYGDLTSEVFNIEQQYEDRILEARNTGNQEAESFYIEERDKKIKEVTELFENDELIKDKILAEKEEQVNEYYRQLENQRSSYEKYKQAFVFHLKDTNTGKVFTNLSPTPSAKESIIEANMHTIRSYPTKDYDYLELNPEPIVWGYREIANLGNTDSFSLYEGKIGVTKKTPNSHFIMSEYHDFTIQKPLFWVFSFGAIIALVISIVIERKHKMLRRIAPEKWKEHYRKIPIDIAWVLFVISAMITLAIFFELSYLNYSNHLLGILEGIFYYLFWITVMFGLTWIQGAYLYPRTRDISFVKKDWRKAIVTRIFQSIGNMFLNRSVGIQMLLLFMIIFLFGLGAVFIAIEEEVIIVYLPALLVVGIPLSILIVRRLGYFNRILLHASAAANGKLEPDLEVKGKSVLAKLAEDINKLKYGVKMSQNAQAKSERLKTELITNVSHDLRTPLTSIMTYTELLKNPELGADERSAYIEIIDRKSKRLKVLIDDLFEVSKMASGNMELVKEKVDIVQLLQQALAEYNESIQESSIQFRVSNPEKPVYAVVDGQKLWRVFENLIGNILKYSLENTRAYISIKEENRQVLITFKNISKYELSENNDELIERFKRGDEARHTDGSGLGLAIAKSIIDLHQATLDIDVDGDLFKVTITLMAEDN</sequence>
<keyword evidence="4" id="KW-1003">Cell membrane</keyword>
<evidence type="ECO:0000256" key="7">
    <source>
        <dbReference type="ARBA" id="ARBA00022692"/>
    </source>
</evidence>
<dbReference type="SMART" id="SM00387">
    <property type="entry name" value="HATPase_c"/>
    <property type="match status" value="1"/>
</dbReference>
<gene>
    <name evidence="17" type="ORF">ACFSCX_14890</name>
</gene>